<keyword evidence="6" id="KW-0460">Magnesium</keyword>
<evidence type="ECO:0000256" key="5">
    <source>
        <dbReference type="ARBA" id="ARBA00022692"/>
    </source>
</evidence>
<comment type="function">
    <text evidence="11">Mediates influx of magnesium ions. Alternates between open and closed states. Activated by low cytoplasmic Mg(2+) levels. Inactive when cytoplasmic Mg(2+) levels are high.</text>
</comment>
<feature type="non-terminal residue" evidence="13">
    <location>
        <position position="1"/>
    </location>
</feature>
<evidence type="ECO:0000256" key="12">
    <source>
        <dbReference type="SAM" id="Phobius"/>
    </source>
</evidence>
<evidence type="ECO:0000256" key="8">
    <source>
        <dbReference type="ARBA" id="ARBA00023065"/>
    </source>
</evidence>
<dbReference type="EMBL" id="BARS01033640">
    <property type="protein sequence ID" value="GAG27401.1"/>
    <property type="molecule type" value="Genomic_DNA"/>
</dbReference>
<evidence type="ECO:0000256" key="6">
    <source>
        <dbReference type="ARBA" id="ARBA00022842"/>
    </source>
</evidence>
<comment type="similarity">
    <text evidence="2">Belongs to the CorA metal ion transporter (MIT) (TC 1.A.35) family.</text>
</comment>
<dbReference type="InterPro" id="IPR002523">
    <property type="entry name" value="MgTranspt_CorA/ZnTranspt_ZntB"/>
</dbReference>
<dbReference type="InterPro" id="IPR045861">
    <property type="entry name" value="CorA_cytoplasmic_dom"/>
</dbReference>
<gene>
    <name evidence="13" type="ORF">S01H1_52071</name>
</gene>
<sequence>IEENFEVLEKIDNSIVKLENKIMDKKTRVDIGELVKIKRELFTAGRRFWASTKILFLLKNEISELKPDRKITALFEDIHNTYLHQMDIVSSLKETLSGILSVYSTMLSNELAKTSNELNRVMKTLTTLTVLIMVPTFITGVYGMNFQYLPLAVQQNGFFVMLGIMGFSALILFLIFKKMKWI</sequence>
<keyword evidence="9 12" id="KW-0472">Membrane</keyword>
<evidence type="ECO:0008006" key="14">
    <source>
        <dbReference type="Google" id="ProtNLM"/>
    </source>
</evidence>
<dbReference type="SUPFAM" id="SSF144083">
    <property type="entry name" value="Magnesium transport protein CorA, transmembrane region"/>
    <property type="match status" value="1"/>
</dbReference>
<keyword evidence="5 12" id="KW-0812">Transmembrane</keyword>
<comment type="catalytic activity">
    <reaction evidence="10">
        <text>Mg(2+)(in) = Mg(2+)(out)</text>
        <dbReference type="Rhea" id="RHEA:29827"/>
        <dbReference type="ChEBI" id="CHEBI:18420"/>
    </reaction>
</comment>
<reference evidence="13" key="1">
    <citation type="journal article" date="2014" name="Front. Microbiol.">
        <title>High frequency of phylogenetically diverse reductive dehalogenase-homologous genes in deep subseafloor sedimentary metagenomes.</title>
        <authorList>
            <person name="Kawai M."/>
            <person name="Futagami T."/>
            <person name="Toyoda A."/>
            <person name="Takaki Y."/>
            <person name="Nishi S."/>
            <person name="Hori S."/>
            <person name="Arai W."/>
            <person name="Tsubouchi T."/>
            <person name="Morono Y."/>
            <person name="Uchiyama I."/>
            <person name="Ito T."/>
            <person name="Fujiyama A."/>
            <person name="Inagaki F."/>
            <person name="Takami H."/>
        </authorList>
    </citation>
    <scope>NUCLEOTIDE SEQUENCE</scope>
    <source>
        <strain evidence="13">Expedition CK06-06</strain>
    </source>
</reference>
<dbReference type="PANTHER" id="PTHR46494:SF1">
    <property type="entry name" value="CORA FAMILY METAL ION TRANSPORTER (EUROFUNG)"/>
    <property type="match status" value="1"/>
</dbReference>
<evidence type="ECO:0000256" key="7">
    <source>
        <dbReference type="ARBA" id="ARBA00022989"/>
    </source>
</evidence>
<feature type="transmembrane region" description="Helical" evidence="12">
    <location>
        <begin position="156"/>
        <end position="176"/>
    </location>
</feature>
<evidence type="ECO:0000256" key="9">
    <source>
        <dbReference type="ARBA" id="ARBA00023136"/>
    </source>
</evidence>
<evidence type="ECO:0000256" key="3">
    <source>
        <dbReference type="ARBA" id="ARBA00022448"/>
    </source>
</evidence>
<comment type="caution">
    <text evidence="13">The sequence shown here is derived from an EMBL/GenBank/DDBJ whole genome shotgun (WGS) entry which is preliminary data.</text>
</comment>
<comment type="subcellular location">
    <subcellularLocation>
        <location evidence="1">Cell membrane</location>
        <topology evidence="1">Multi-pass membrane protein</topology>
    </subcellularLocation>
</comment>
<protein>
    <recommendedName>
        <fullName evidence="14">Magnesium and cobalt transport protein CorA</fullName>
    </recommendedName>
</protein>
<dbReference type="GO" id="GO:0015087">
    <property type="term" value="F:cobalt ion transmembrane transporter activity"/>
    <property type="evidence" value="ECO:0007669"/>
    <property type="project" value="TreeGrafter"/>
</dbReference>
<dbReference type="GO" id="GO:0015095">
    <property type="term" value="F:magnesium ion transmembrane transporter activity"/>
    <property type="evidence" value="ECO:0007669"/>
    <property type="project" value="TreeGrafter"/>
</dbReference>
<evidence type="ECO:0000256" key="2">
    <source>
        <dbReference type="ARBA" id="ARBA00009765"/>
    </source>
</evidence>
<feature type="transmembrane region" description="Helical" evidence="12">
    <location>
        <begin position="125"/>
        <end position="144"/>
    </location>
</feature>
<dbReference type="GO" id="GO:0050897">
    <property type="term" value="F:cobalt ion binding"/>
    <property type="evidence" value="ECO:0007669"/>
    <property type="project" value="TreeGrafter"/>
</dbReference>
<dbReference type="Pfam" id="PF01544">
    <property type="entry name" value="CorA"/>
    <property type="match status" value="1"/>
</dbReference>
<proteinExistence type="inferred from homology"/>
<dbReference type="GO" id="GO:0005886">
    <property type="term" value="C:plasma membrane"/>
    <property type="evidence" value="ECO:0007669"/>
    <property type="project" value="UniProtKB-SubCell"/>
</dbReference>
<dbReference type="FunFam" id="1.20.58.340:FF:000004">
    <property type="entry name" value="Magnesium transport protein CorA"/>
    <property type="match status" value="1"/>
</dbReference>
<evidence type="ECO:0000256" key="1">
    <source>
        <dbReference type="ARBA" id="ARBA00004651"/>
    </source>
</evidence>
<dbReference type="InterPro" id="IPR045863">
    <property type="entry name" value="CorA_TM1_TM2"/>
</dbReference>
<evidence type="ECO:0000256" key="4">
    <source>
        <dbReference type="ARBA" id="ARBA00022475"/>
    </source>
</evidence>
<dbReference type="Gene3D" id="1.20.58.340">
    <property type="entry name" value="Magnesium transport protein CorA, transmembrane region"/>
    <property type="match status" value="2"/>
</dbReference>
<keyword evidence="4" id="KW-1003">Cell membrane</keyword>
<dbReference type="GO" id="GO:0000287">
    <property type="term" value="F:magnesium ion binding"/>
    <property type="evidence" value="ECO:0007669"/>
    <property type="project" value="TreeGrafter"/>
</dbReference>
<keyword evidence="3" id="KW-0813">Transport</keyword>
<accession>X0XRA5</accession>
<keyword evidence="8" id="KW-0406">Ion transport</keyword>
<evidence type="ECO:0000256" key="11">
    <source>
        <dbReference type="ARBA" id="ARBA00045497"/>
    </source>
</evidence>
<evidence type="ECO:0000313" key="13">
    <source>
        <dbReference type="EMBL" id="GAG27401.1"/>
    </source>
</evidence>
<organism evidence="13">
    <name type="scientific">marine sediment metagenome</name>
    <dbReference type="NCBI Taxonomy" id="412755"/>
    <lineage>
        <taxon>unclassified sequences</taxon>
        <taxon>metagenomes</taxon>
        <taxon>ecological metagenomes</taxon>
    </lineage>
</organism>
<name>X0XRA5_9ZZZZ</name>
<dbReference type="PANTHER" id="PTHR46494">
    <property type="entry name" value="CORA FAMILY METAL ION TRANSPORTER (EUROFUNG)"/>
    <property type="match status" value="1"/>
</dbReference>
<keyword evidence="7 12" id="KW-1133">Transmembrane helix</keyword>
<dbReference type="AlphaFoldDB" id="X0XRA5"/>
<dbReference type="SUPFAM" id="SSF143865">
    <property type="entry name" value="CorA soluble domain-like"/>
    <property type="match status" value="1"/>
</dbReference>
<evidence type="ECO:0000256" key="10">
    <source>
        <dbReference type="ARBA" id="ARBA00034269"/>
    </source>
</evidence>